<keyword evidence="2" id="KW-1185">Reference proteome</keyword>
<evidence type="ECO:0000313" key="1">
    <source>
        <dbReference type="EMBL" id="KAL1267359.1"/>
    </source>
</evidence>
<dbReference type="EMBL" id="JAYMGO010000009">
    <property type="protein sequence ID" value="KAL1267359.1"/>
    <property type="molecule type" value="Genomic_DNA"/>
</dbReference>
<gene>
    <name evidence="1" type="ORF">QQF64_032722</name>
</gene>
<proteinExistence type="predicted"/>
<organism evidence="1 2">
    <name type="scientific">Cirrhinus molitorella</name>
    <name type="common">mud carp</name>
    <dbReference type="NCBI Taxonomy" id="172907"/>
    <lineage>
        <taxon>Eukaryota</taxon>
        <taxon>Metazoa</taxon>
        <taxon>Chordata</taxon>
        <taxon>Craniata</taxon>
        <taxon>Vertebrata</taxon>
        <taxon>Euteleostomi</taxon>
        <taxon>Actinopterygii</taxon>
        <taxon>Neopterygii</taxon>
        <taxon>Teleostei</taxon>
        <taxon>Ostariophysi</taxon>
        <taxon>Cypriniformes</taxon>
        <taxon>Cyprinidae</taxon>
        <taxon>Labeoninae</taxon>
        <taxon>Labeonini</taxon>
        <taxon>Cirrhinus</taxon>
    </lineage>
</organism>
<comment type="caution">
    <text evidence="1">The sequence shown here is derived from an EMBL/GenBank/DDBJ whole genome shotgun (WGS) entry which is preliminary data.</text>
</comment>
<reference evidence="1 2" key="1">
    <citation type="submission" date="2023-09" db="EMBL/GenBank/DDBJ databases">
        <authorList>
            <person name="Wang M."/>
        </authorList>
    </citation>
    <scope>NUCLEOTIDE SEQUENCE [LARGE SCALE GENOMIC DNA]</scope>
    <source>
        <strain evidence="1">GT-2023</strain>
        <tissue evidence="1">Liver</tissue>
    </source>
</reference>
<dbReference type="Proteomes" id="UP001558613">
    <property type="component" value="Unassembled WGS sequence"/>
</dbReference>
<name>A0ABR3MRV1_9TELE</name>
<protein>
    <recommendedName>
        <fullName evidence="3">Gelsolin</fullName>
    </recommendedName>
</protein>
<accession>A0ABR3MRV1</accession>
<evidence type="ECO:0008006" key="3">
    <source>
        <dbReference type="Google" id="ProtNLM"/>
    </source>
</evidence>
<sequence>MGAVSREFFMWTGKAQQQWTANFAEEPRFFVHLKRFDVRRFGMSFSNLLREPSSTNRPTHDSQIHYIH</sequence>
<evidence type="ECO:0000313" key="2">
    <source>
        <dbReference type="Proteomes" id="UP001558613"/>
    </source>
</evidence>